<evidence type="ECO:0000313" key="3">
    <source>
        <dbReference type="Proteomes" id="UP000000488"/>
    </source>
</evidence>
<accession>F8CGH3</accession>
<protein>
    <submittedName>
        <fullName evidence="2">Beta-lactamase</fullName>
    </submittedName>
</protein>
<dbReference type="InterPro" id="IPR050491">
    <property type="entry name" value="AmpC-like"/>
</dbReference>
<evidence type="ECO:0000313" key="2">
    <source>
        <dbReference type="EMBL" id="AEI68708.1"/>
    </source>
</evidence>
<dbReference type="InterPro" id="IPR001466">
    <property type="entry name" value="Beta-lactam-related"/>
</dbReference>
<organism evidence="2 3">
    <name type="scientific">Myxococcus fulvus (strain ATCC BAA-855 / HW-1)</name>
    <dbReference type="NCBI Taxonomy" id="483219"/>
    <lineage>
        <taxon>Bacteria</taxon>
        <taxon>Pseudomonadati</taxon>
        <taxon>Myxococcota</taxon>
        <taxon>Myxococcia</taxon>
        <taxon>Myxococcales</taxon>
        <taxon>Cystobacterineae</taxon>
        <taxon>Myxococcaceae</taxon>
        <taxon>Myxococcus</taxon>
    </lineage>
</organism>
<dbReference type="EMBL" id="CP002830">
    <property type="protein sequence ID" value="AEI68708.1"/>
    <property type="molecule type" value="Genomic_DNA"/>
</dbReference>
<dbReference type="SUPFAM" id="SSF56601">
    <property type="entry name" value="beta-lactamase/transpeptidase-like"/>
    <property type="match status" value="1"/>
</dbReference>
<sequence length="722" mass="77986">MEPLHLSGPPRAHRAREWALFSLSSGEGNSTLASFPGGGTNVKQEFLSMKPLSMRPLLVALSVLAVSFVGCGAPEEASHDPASAASQALAGPYDAWVARHALTSAQYQTEFSTWVGQGYRLSYVSGYEDGGSARYAAIWEKTSGPAWRAYHGLTSAQYQTTVVNQNAQGYRPAVVNGYSVGGVAYFAVIFHVDGGSPWVARHDLSASQYQTEFNTWTGQGYRLAHVSGYTSGGAERYAAIWEKTSGPAWRAYHGMTASQYQSTFNTNATQGYQLAKLSSYNVGGTDRYAAIFHTSSGIPMVARHGLSSAAYQQAVTDLKNQGYRPLLVAAHNNGRLPEFSLLWQNLTFSAADLQHIDDTVEQAMASTNTVGLSLAITRKGRLVFAKGYGLADRTSNTPVNTSHRFRVASVSKPMTAIGIMRLVESGQLRLTDRVFGRGGLLGETFGAPSTYADSRVLNITVQHLLEHTAGGWDNSGDDGTNDPMFMNTGMSHAQLIQWVLQNVPLEFAPGTTYQYSNFGYSVLGRIIERVTGMTYDAYMRANVFAPSGATSFAVGGDTLSARLSNEPVYYQLGAGAFNPYGMPVRRMDAHGGWVVTPIDLLRVTVRADGFSTVPDLLNASTLTTMTTRTTALDPLGNAVNYAKGWSVNSFPNWWHGGYIPGTRALLMRTDDRYGPTGAEEFAWSAVTNSNNSSGSGTSDINLDTLMKNVVNGVSAWPTHDLF</sequence>
<dbReference type="Pfam" id="PF00144">
    <property type="entry name" value="Beta-lactamase"/>
    <property type="match status" value="1"/>
</dbReference>
<dbReference type="PANTHER" id="PTHR46825">
    <property type="entry name" value="D-ALANYL-D-ALANINE-CARBOXYPEPTIDASE/ENDOPEPTIDASE AMPH"/>
    <property type="match status" value="1"/>
</dbReference>
<dbReference type="Pfam" id="PF17660">
    <property type="entry name" value="BTRD1"/>
    <property type="match status" value="5"/>
</dbReference>
<reference evidence="2 3" key="1">
    <citation type="journal article" date="2011" name="J. Bacteriol.">
        <title>Genome sequence of the halotolerant marine bacterium Myxococcus fulvus HW-1.</title>
        <authorList>
            <person name="Li Z.F."/>
            <person name="Li X."/>
            <person name="Liu H."/>
            <person name="Liu X."/>
            <person name="Han K."/>
            <person name="Wu Z.H."/>
            <person name="Hu W."/>
            <person name="Li F.F."/>
            <person name="Li Y.Z."/>
        </authorList>
    </citation>
    <scope>NUCLEOTIDE SEQUENCE [LARGE SCALE GENOMIC DNA]</scope>
    <source>
        <strain evidence="3">ATCC BAA-855 / HW-1</strain>
    </source>
</reference>
<dbReference type="Proteomes" id="UP000000488">
    <property type="component" value="Chromosome"/>
</dbReference>
<dbReference type="InterPro" id="IPR012338">
    <property type="entry name" value="Beta-lactam/transpept-like"/>
</dbReference>
<dbReference type="HOGENOM" id="CLU_424531_0_0_7"/>
<dbReference type="InterPro" id="IPR049511">
    <property type="entry name" value="PGH-like_rpt"/>
</dbReference>
<dbReference type="AlphaFoldDB" id="F8CGH3"/>
<gene>
    <name evidence="2" type="ordered locus">LILAB_34135</name>
</gene>
<dbReference type="Gene3D" id="3.40.710.10">
    <property type="entry name" value="DD-peptidase/beta-lactamase superfamily"/>
    <property type="match status" value="1"/>
</dbReference>
<dbReference type="KEGG" id="mfu:LILAB_34135"/>
<dbReference type="eggNOG" id="COG1680">
    <property type="taxonomic scope" value="Bacteria"/>
</dbReference>
<name>F8CGH3_MYXFH</name>
<feature type="domain" description="Beta-lactamase-related" evidence="1">
    <location>
        <begin position="356"/>
        <end position="699"/>
    </location>
</feature>
<dbReference type="MEROPS" id="S12.A12"/>
<dbReference type="STRING" id="483219.LILAB_34135"/>
<proteinExistence type="predicted"/>
<evidence type="ECO:0000259" key="1">
    <source>
        <dbReference type="Pfam" id="PF00144"/>
    </source>
</evidence>
<dbReference type="PANTHER" id="PTHR46825:SF13">
    <property type="entry name" value="BETA-LACTAMASE-RELATED DOMAIN-CONTAINING PROTEIN"/>
    <property type="match status" value="1"/>
</dbReference>